<dbReference type="RefSeq" id="XP_019860282.1">
    <property type="nucleotide sequence ID" value="XM_020004723.1"/>
</dbReference>
<dbReference type="EnsemblMetazoa" id="XM_020004723.1">
    <property type="protein sequence ID" value="XP_019860282.1"/>
    <property type="gene ID" value="LOC109588579"/>
</dbReference>
<keyword evidence="2" id="KW-1185">Reference proteome</keyword>
<dbReference type="KEGG" id="aqu:109588579"/>
<proteinExistence type="predicted"/>
<protein>
    <submittedName>
        <fullName evidence="1">Uncharacterized protein</fullName>
    </submittedName>
</protein>
<reference evidence="2" key="1">
    <citation type="journal article" date="2010" name="Nature">
        <title>The Amphimedon queenslandica genome and the evolution of animal complexity.</title>
        <authorList>
            <person name="Srivastava M."/>
            <person name="Simakov O."/>
            <person name="Chapman J."/>
            <person name="Fahey B."/>
            <person name="Gauthier M.E."/>
            <person name="Mitros T."/>
            <person name="Richards G.S."/>
            <person name="Conaco C."/>
            <person name="Dacre M."/>
            <person name="Hellsten U."/>
            <person name="Larroux C."/>
            <person name="Putnam N.H."/>
            <person name="Stanke M."/>
            <person name="Adamska M."/>
            <person name="Darling A."/>
            <person name="Degnan S.M."/>
            <person name="Oakley T.H."/>
            <person name="Plachetzki D.C."/>
            <person name="Zhai Y."/>
            <person name="Adamski M."/>
            <person name="Calcino A."/>
            <person name="Cummins S.F."/>
            <person name="Goodstein D.M."/>
            <person name="Harris C."/>
            <person name="Jackson D.J."/>
            <person name="Leys S.P."/>
            <person name="Shu S."/>
            <person name="Woodcroft B.J."/>
            <person name="Vervoort M."/>
            <person name="Kosik K.S."/>
            <person name="Manning G."/>
            <person name="Degnan B.M."/>
            <person name="Rokhsar D.S."/>
        </authorList>
    </citation>
    <scope>NUCLEOTIDE SEQUENCE [LARGE SCALE GENOMIC DNA]</scope>
</reference>
<name>A0AAN0JT41_AMPQE</name>
<accession>A0AAN0JT41</accession>
<dbReference type="Proteomes" id="UP000007879">
    <property type="component" value="Unassembled WGS sequence"/>
</dbReference>
<sequence>MRMSFGRMIYNVKKIIKQKSPPLEEMKELILCCSTDLRQKAEQCTDISSILHLIQNECSLTDIALLHSVVEEMNITEANEHIKAYKTELKGFCKSLSISLC</sequence>
<evidence type="ECO:0000313" key="1">
    <source>
        <dbReference type="EnsemblMetazoa" id="XP_019860282.1"/>
    </source>
</evidence>
<reference evidence="1" key="2">
    <citation type="submission" date="2024-06" db="UniProtKB">
        <authorList>
            <consortium name="EnsemblMetazoa"/>
        </authorList>
    </citation>
    <scope>IDENTIFICATION</scope>
</reference>
<organism evidence="1 2">
    <name type="scientific">Amphimedon queenslandica</name>
    <name type="common">Sponge</name>
    <dbReference type="NCBI Taxonomy" id="400682"/>
    <lineage>
        <taxon>Eukaryota</taxon>
        <taxon>Metazoa</taxon>
        <taxon>Porifera</taxon>
        <taxon>Demospongiae</taxon>
        <taxon>Heteroscleromorpha</taxon>
        <taxon>Haplosclerida</taxon>
        <taxon>Niphatidae</taxon>
        <taxon>Amphimedon</taxon>
    </lineage>
</organism>
<dbReference type="GeneID" id="109588579"/>
<evidence type="ECO:0000313" key="2">
    <source>
        <dbReference type="Proteomes" id="UP000007879"/>
    </source>
</evidence>
<dbReference type="AlphaFoldDB" id="A0AAN0JT41"/>